<evidence type="ECO:0000313" key="1">
    <source>
        <dbReference type="EMBL" id="SET89419.1"/>
    </source>
</evidence>
<protein>
    <submittedName>
        <fullName evidence="1">Uncharacterized protein</fullName>
    </submittedName>
</protein>
<sequence length="186" mass="20701">MSSYYYKTKDSTVLAAVLAWDAKLAAFHAMRIRMADVFGGPGSPMYSGSENYVGRVKISASRDLDPHWCRPDQYGYRDLRSSAKPEKGATKEARAAYKAEHERLRALWNEHCPARISKDEVWKAVGICWGSVFMGGGIFFEYEGAVYFHLGFELKAGSDQVEGAVEILSSEFETVRQAVNAARKAA</sequence>
<gene>
    <name evidence="1" type="ORF">SAMN05216197_13112</name>
</gene>
<proteinExistence type="predicted"/>
<name>A0A1I0HYX2_9PSED</name>
<evidence type="ECO:0000313" key="2">
    <source>
        <dbReference type="Proteomes" id="UP000182332"/>
    </source>
</evidence>
<organism evidence="1 2">
    <name type="scientific">Pseudomonas graminis</name>
    <dbReference type="NCBI Taxonomy" id="158627"/>
    <lineage>
        <taxon>Bacteria</taxon>
        <taxon>Pseudomonadati</taxon>
        <taxon>Pseudomonadota</taxon>
        <taxon>Gammaproteobacteria</taxon>
        <taxon>Pseudomonadales</taxon>
        <taxon>Pseudomonadaceae</taxon>
        <taxon>Pseudomonas</taxon>
    </lineage>
</organism>
<reference evidence="1 2" key="1">
    <citation type="submission" date="2016-10" db="EMBL/GenBank/DDBJ databases">
        <authorList>
            <person name="de Groot N.N."/>
        </authorList>
    </citation>
    <scope>NUCLEOTIDE SEQUENCE [LARGE SCALE GENOMIC DNA]</scope>
    <source>
        <strain evidence="1 2">DSM 11363</strain>
    </source>
</reference>
<dbReference type="AlphaFoldDB" id="A0A1I0HYX2"/>
<dbReference type="EMBL" id="FOHW01000031">
    <property type="protein sequence ID" value="SET89419.1"/>
    <property type="molecule type" value="Genomic_DNA"/>
</dbReference>
<accession>A0A1I0HYX2</accession>
<dbReference type="OrthoDB" id="6936903at2"/>
<dbReference type="RefSeq" id="WP_074892053.1">
    <property type="nucleotide sequence ID" value="NZ_FOHW01000031.1"/>
</dbReference>
<dbReference type="Proteomes" id="UP000182332">
    <property type="component" value="Unassembled WGS sequence"/>
</dbReference>